<name>A0A0R2NY83_9ACTN</name>
<comment type="subcellular location">
    <subcellularLocation>
        <location evidence="1">Cell membrane</location>
        <topology evidence="1">Multi-pass membrane protein</topology>
    </subcellularLocation>
</comment>
<evidence type="ECO:0000256" key="2">
    <source>
        <dbReference type="ARBA" id="ARBA00007362"/>
    </source>
</evidence>
<dbReference type="AlphaFoldDB" id="A0A0R2NY83"/>
<comment type="caution">
    <text evidence="10">The sequence shown here is derived from an EMBL/GenBank/DDBJ whole genome shotgun (WGS) entry which is preliminary data.</text>
</comment>
<dbReference type="EMBL" id="LIAW01000342">
    <property type="protein sequence ID" value="KRO30782.1"/>
    <property type="molecule type" value="Genomic_DNA"/>
</dbReference>
<feature type="transmembrane region" description="Helical" evidence="8">
    <location>
        <begin position="239"/>
        <end position="257"/>
    </location>
</feature>
<dbReference type="InterPro" id="IPR037185">
    <property type="entry name" value="EmrE-like"/>
</dbReference>
<feature type="domain" description="EamA" evidence="9">
    <location>
        <begin position="6"/>
        <end position="142"/>
    </location>
</feature>
<feature type="transmembrane region" description="Helical" evidence="8">
    <location>
        <begin position="7"/>
        <end position="25"/>
    </location>
</feature>
<feature type="transmembrane region" description="Helical" evidence="8">
    <location>
        <begin position="102"/>
        <end position="119"/>
    </location>
</feature>
<evidence type="ECO:0000256" key="6">
    <source>
        <dbReference type="ARBA" id="ARBA00022989"/>
    </source>
</evidence>
<organism evidence="10 11">
    <name type="scientific">Actinobacteria bacterium BACL2 MAG-121001-bin67</name>
    <dbReference type="NCBI Taxonomy" id="1655572"/>
    <lineage>
        <taxon>Bacteria</taxon>
        <taxon>Bacillati</taxon>
        <taxon>Actinomycetota</taxon>
        <taxon>Actinomycetes</taxon>
        <taxon>Actinomycetes incertae sedis</taxon>
        <taxon>ac1 cluster</taxon>
    </lineage>
</organism>
<sequence>MTKVNKGLLFGVSAYIIWGLLPLYWKLVEEAGAYEILAHRGIWSLLICVSLLALRKQLKSAYEMVRSSRTFSLLFLASGLLTINWGVYIWSVTVNRVVEAALGYYITPLINVTFGVLLLREKLRPAQWIAVALAAAGVVILTLGYGSLPWIALVLAISWGSYSLIKKSLNLGALETLSLETLFAFLPNLVFLLIIQGNGSAEFGSTWTISILLFGAGAATVIPLLLFNGSTTRLPLSTVGLLQYITPTIMFFIGIFINDEDISMTKVIGFAFIWLALAVLSRDLYRSSRPLDDGIAKAL</sequence>
<evidence type="ECO:0000256" key="3">
    <source>
        <dbReference type="ARBA" id="ARBA00022448"/>
    </source>
</evidence>
<dbReference type="PANTHER" id="PTHR22911">
    <property type="entry name" value="ACYL-MALONYL CONDENSING ENZYME-RELATED"/>
    <property type="match status" value="1"/>
</dbReference>
<keyword evidence="7 8" id="KW-0472">Membrane</keyword>
<feature type="transmembrane region" description="Helical" evidence="8">
    <location>
        <begin position="177"/>
        <end position="195"/>
    </location>
</feature>
<feature type="domain" description="EamA" evidence="9">
    <location>
        <begin position="151"/>
        <end position="281"/>
    </location>
</feature>
<feature type="transmembrane region" description="Helical" evidence="8">
    <location>
        <begin position="70"/>
        <end position="90"/>
    </location>
</feature>
<evidence type="ECO:0000313" key="11">
    <source>
        <dbReference type="Proteomes" id="UP000053349"/>
    </source>
</evidence>
<dbReference type="Pfam" id="PF00892">
    <property type="entry name" value="EamA"/>
    <property type="match status" value="2"/>
</dbReference>
<dbReference type="InterPro" id="IPR004626">
    <property type="entry name" value="RarD"/>
</dbReference>
<dbReference type="Proteomes" id="UP000053349">
    <property type="component" value="Unassembled WGS sequence"/>
</dbReference>
<evidence type="ECO:0000256" key="1">
    <source>
        <dbReference type="ARBA" id="ARBA00004651"/>
    </source>
</evidence>
<keyword evidence="6 8" id="KW-1133">Transmembrane helix</keyword>
<gene>
    <name evidence="10" type="ORF">ABR64_00105</name>
</gene>
<evidence type="ECO:0000256" key="8">
    <source>
        <dbReference type="SAM" id="Phobius"/>
    </source>
</evidence>
<proteinExistence type="inferred from homology"/>
<dbReference type="NCBIfam" id="TIGR00688">
    <property type="entry name" value="rarD"/>
    <property type="match status" value="1"/>
</dbReference>
<feature type="transmembrane region" description="Helical" evidence="8">
    <location>
        <begin position="126"/>
        <end position="143"/>
    </location>
</feature>
<feature type="transmembrane region" description="Helical" evidence="8">
    <location>
        <begin position="263"/>
        <end position="280"/>
    </location>
</feature>
<evidence type="ECO:0000256" key="4">
    <source>
        <dbReference type="ARBA" id="ARBA00022475"/>
    </source>
</evidence>
<evidence type="ECO:0000256" key="5">
    <source>
        <dbReference type="ARBA" id="ARBA00022692"/>
    </source>
</evidence>
<dbReference type="GO" id="GO:0005886">
    <property type="term" value="C:plasma membrane"/>
    <property type="evidence" value="ECO:0007669"/>
    <property type="project" value="UniProtKB-SubCell"/>
</dbReference>
<reference evidence="10 11" key="1">
    <citation type="submission" date="2015-10" db="EMBL/GenBank/DDBJ databases">
        <title>Metagenome-Assembled Genomes uncover a global brackish microbiome.</title>
        <authorList>
            <person name="Hugerth L.W."/>
            <person name="Larsson J."/>
            <person name="Alneberg J."/>
            <person name="Lindh M.V."/>
            <person name="Legrand C."/>
            <person name="Pinhassi J."/>
            <person name="Andersson A.F."/>
        </authorList>
    </citation>
    <scope>NUCLEOTIDE SEQUENCE [LARGE SCALE GENOMIC DNA]</scope>
    <source>
        <strain evidence="10">BACL2 MAG-121001-bin67</strain>
    </source>
</reference>
<evidence type="ECO:0000259" key="9">
    <source>
        <dbReference type="Pfam" id="PF00892"/>
    </source>
</evidence>
<feature type="transmembrane region" description="Helical" evidence="8">
    <location>
        <begin position="37"/>
        <end position="54"/>
    </location>
</feature>
<evidence type="ECO:0000313" key="10">
    <source>
        <dbReference type="EMBL" id="KRO30782.1"/>
    </source>
</evidence>
<keyword evidence="5 8" id="KW-0812">Transmembrane</keyword>
<feature type="transmembrane region" description="Helical" evidence="8">
    <location>
        <begin position="207"/>
        <end position="227"/>
    </location>
</feature>
<accession>A0A0R2NY83</accession>
<evidence type="ECO:0000256" key="7">
    <source>
        <dbReference type="ARBA" id="ARBA00023136"/>
    </source>
</evidence>
<comment type="similarity">
    <text evidence="2">Belongs to the EamA transporter family.</text>
</comment>
<feature type="transmembrane region" description="Helical" evidence="8">
    <location>
        <begin position="149"/>
        <end position="165"/>
    </location>
</feature>
<protein>
    <submittedName>
        <fullName evidence="10">Permease</fullName>
    </submittedName>
</protein>
<keyword evidence="3" id="KW-0813">Transport</keyword>
<dbReference type="PANTHER" id="PTHR22911:SF137">
    <property type="entry name" value="SOLUTE CARRIER FAMILY 35 MEMBER G2-RELATED"/>
    <property type="match status" value="1"/>
</dbReference>
<keyword evidence="4" id="KW-1003">Cell membrane</keyword>
<dbReference type="InterPro" id="IPR000620">
    <property type="entry name" value="EamA_dom"/>
</dbReference>
<dbReference type="SUPFAM" id="SSF103481">
    <property type="entry name" value="Multidrug resistance efflux transporter EmrE"/>
    <property type="match status" value="2"/>
</dbReference>